<evidence type="ECO:0000313" key="4">
    <source>
        <dbReference type="EMBL" id="TLD02894.1"/>
    </source>
</evidence>
<feature type="transmembrane region" description="Helical" evidence="2">
    <location>
        <begin position="61"/>
        <end position="80"/>
    </location>
</feature>
<keyword evidence="2" id="KW-0812">Transmembrane</keyword>
<feature type="compositionally biased region" description="Low complexity" evidence="1">
    <location>
        <begin position="140"/>
        <end position="159"/>
    </location>
</feature>
<dbReference type="AlphaFoldDB" id="A0A4U8QEL5"/>
<feature type="region of interest" description="Disordered" evidence="1">
    <location>
        <begin position="200"/>
        <end position="232"/>
    </location>
</feature>
<evidence type="ECO:0000313" key="5">
    <source>
        <dbReference type="Proteomes" id="UP000306509"/>
    </source>
</evidence>
<keyword evidence="2" id="KW-1133">Transmembrane helix</keyword>
<feature type="region of interest" description="Disordered" evidence="1">
    <location>
        <begin position="134"/>
        <end position="187"/>
    </location>
</feature>
<dbReference type="PANTHER" id="PTHR40763">
    <property type="entry name" value="MEMBRANE PROTEIN-RELATED"/>
    <property type="match status" value="1"/>
</dbReference>
<dbReference type="EMBL" id="QGQD01000005">
    <property type="protein sequence ID" value="TLD02894.1"/>
    <property type="molecule type" value="Genomic_DNA"/>
</dbReference>
<evidence type="ECO:0000256" key="1">
    <source>
        <dbReference type="SAM" id="MobiDB-lite"/>
    </source>
</evidence>
<name>A0A4U8QEL5_9FIRM</name>
<dbReference type="PANTHER" id="PTHR40763:SF5">
    <property type="entry name" value="MEMBRANE PROTEIN"/>
    <property type="match status" value="1"/>
</dbReference>
<reference evidence="4 5" key="1">
    <citation type="journal article" date="2019" name="Anaerobe">
        <title>Detection of Robinsoniella peoriensis in multiple bone samples of a trauma patient.</title>
        <authorList>
            <person name="Schrottner P."/>
            <person name="Hartwich K."/>
            <person name="Bunk B."/>
            <person name="Schober I."/>
            <person name="Helbig S."/>
            <person name="Rudolph W.W."/>
            <person name="Gunzer F."/>
        </authorList>
    </citation>
    <scope>NUCLEOTIDE SEQUENCE [LARGE SCALE GENOMIC DNA]</scope>
    <source>
        <strain evidence="4 5">DSM 106044</strain>
    </source>
</reference>
<feature type="transmembrane region" description="Helical" evidence="2">
    <location>
        <begin position="86"/>
        <end position="102"/>
    </location>
</feature>
<dbReference type="STRING" id="180332.GCA_000797495_03488"/>
<feature type="transmembrane region" description="Helical" evidence="2">
    <location>
        <begin position="33"/>
        <end position="52"/>
    </location>
</feature>
<organism evidence="4 5">
    <name type="scientific">Robinsoniella peoriensis</name>
    <dbReference type="NCBI Taxonomy" id="180332"/>
    <lineage>
        <taxon>Bacteria</taxon>
        <taxon>Bacillati</taxon>
        <taxon>Bacillota</taxon>
        <taxon>Clostridia</taxon>
        <taxon>Lachnospirales</taxon>
        <taxon>Lachnospiraceae</taxon>
        <taxon>Robinsoniella</taxon>
    </lineage>
</organism>
<protein>
    <submittedName>
        <fullName evidence="4">Putative membrane protein</fullName>
    </submittedName>
</protein>
<proteinExistence type="predicted"/>
<dbReference type="Proteomes" id="UP000306509">
    <property type="component" value="Unassembled WGS sequence"/>
</dbReference>
<dbReference type="Pfam" id="PF22570">
    <property type="entry name" value="LiaF-TM"/>
    <property type="match status" value="1"/>
</dbReference>
<evidence type="ECO:0000259" key="3">
    <source>
        <dbReference type="Pfam" id="PF22570"/>
    </source>
</evidence>
<keyword evidence="5" id="KW-1185">Reference proteome</keyword>
<evidence type="ECO:0000256" key="2">
    <source>
        <dbReference type="SAM" id="Phobius"/>
    </source>
</evidence>
<sequence>MRKRISSILWGIFWLVLGLGIAGNMLGILNFSLFFNGWWTMFIIIPSFLSLIEHKPRSSNVIGLCIGIFFLLSSWNLLSWGMAGRLIWPTILVVAGAGYLVKHQRIGYQEHKRVGSGCDGAAWYGGHNSGNYRKFENDGRNSGFGNSSGQGYQNNQNENWRQAPGGQNGYRERNDQRNEYQGQQEYRGQQTYQSYNQQNYQEAPNHQRNQNYAGGFQGQQSYQGQRQDPSEIHSVEKSGAVQNMPSFTALFSSRNINYNGDIFDGALVNAVFGGVELDLRYAIFETDVRIDVMSLFGGIEIKVPEYVNVKVDDTPILGGVSNKARLMPVPGAPTIYIRATCILGGLEIK</sequence>
<comment type="caution">
    <text evidence="4">The sequence shown here is derived from an EMBL/GenBank/DDBJ whole genome shotgun (WGS) entry which is preliminary data.</text>
</comment>
<gene>
    <name evidence="4" type="ORF">DSM106044_00181</name>
</gene>
<feature type="compositionally biased region" description="Polar residues" evidence="1">
    <location>
        <begin position="202"/>
        <end position="212"/>
    </location>
</feature>
<keyword evidence="2" id="KW-0472">Membrane</keyword>
<dbReference type="InterPro" id="IPR054331">
    <property type="entry name" value="LiaF_TM"/>
</dbReference>
<dbReference type="RefSeq" id="WP_052430872.1">
    <property type="nucleotide sequence ID" value="NZ_JTGN01000006.1"/>
</dbReference>
<accession>A0A4U8QEL5</accession>
<feature type="transmembrane region" description="Helical" evidence="2">
    <location>
        <begin position="7"/>
        <end position="27"/>
    </location>
</feature>
<feature type="domain" description="LiaF transmembrane" evidence="3">
    <location>
        <begin position="9"/>
        <end position="105"/>
    </location>
</feature>
<feature type="compositionally biased region" description="Low complexity" evidence="1">
    <location>
        <begin position="218"/>
        <end position="227"/>
    </location>
</feature>